<comment type="caution">
    <text evidence="3">The sequence shown here is derived from an EMBL/GenBank/DDBJ whole genome shotgun (WGS) entry which is preliminary data.</text>
</comment>
<evidence type="ECO:0000256" key="1">
    <source>
        <dbReference type="SAM" id="MobiDB-lite"/>
    </source>
</evidence>
<evidence type="ECO:0000259" key="2">
    <source>
        <dbReference type="Pfam" id="PF00724"/>
    </source>
</evidence>
<reference evidence="4" key="1">
    <citation type="journal article" date="2019" name="Int. J. Syst. Evol. Microbiol.">
        <title>The Global Catalogue of Microorganisms (GCM) 10K type strain sequencing project: providing services to taxonomists for standard genome sequencing and annotation.</title>
        <authorList>
            <consortium name="The Broad Institute Genomics Platform"/>
            <consortium name="The Broad Institute Genome Sequencing Center for Infectious Disease"/>
            <person name="Wu L."/>
            <person name="Ma J."/>
        </authorList>
    </citation>
    <scope>NUCLEOTIDE SEQUENCE [LARGE SCALE GENOMIC DNA]</scope>
    <source>
        <strain evidence="4">JCM 9458</strain>
    </source>
</reference>
<protein>
    <submittedName>
        <fullName evidence="3">Alkene reductase</fullName>
    </submittedName>
</protein>
<dbReference type="InterPro" id="IPR001155">
    <property type="entry name" value="OxRdtase_FMN_N"/>
</dbReference>
<dbReference type="PANTHER" id="PTHR22893:SF91">
    <property type="entry name" value="NADPH DEHYDROGENASE 2-RELATED"/>
    <property type="match status" value="1"/>
</dbReference>
<keyword evidence="4" id="KW-1185">Reference proteome</keyword>
<feature type="domain" description="NADH:flavin oxidoreductase/NADH oxidase N-terminal" evidence="2">
    <location>
        <begin position="5"/>
        <end position="330"/>
    </location>
</feature>
<dbReference type="InterPro" id="IPR013785">
    <property type="entry name" value="Aldolase_TIM"/>
</dbReference>
<gene>
    <name evidence="3" type="ORF">GCM10020369_12910</name>
</gene>
<organism evidence="3 4">
    <name type="scientific">Cryptosporangium minutisporangium</name>
    <dbReference type="NCBI Taxonomy" id="113569"/>
    <lineage>
        <taxon>Bacteria</taxon>
        <taxon>Bacillati</taxon>
        <taxon>Actinomycetota</taxon>
        <taxon>Actinomycetes</taxon>
        <taxon>Cryptosporangiales</taxon>
        <taxon>Cryptosporangiaceae</taxon>
        <taxon>Cryptosporangium</taxon>
    </lineage>
</organism>
<name>A0ABP6SS60_9ACTN</name>
<dbReference type="Pfam" id="PF00724">
    <property type="entry name" value="Oxidored_FMN"/>
    <property type="match status" value="1"/>
</dbReference>
<dbReference type="Proteomes" id="UP001501676">
    <property type="component" value="Unassembled WGS sequence"/>
</dbReference>
<accession>A0ABP6SS60</accession>
<evidence type="ECO:0000313" key="3">
    <source>
        <dbReference type="EMBL" id="GAA3384176.1"/>
    </source>
</evidence>
<dbReference type="SUPFAM" id="SSF51395">
    <property type="entry name" value="FMN-linked oxidoreductases"/>
    <property type="match status" value="1"/>
</dbReference>
<dbReference type="InterPro" id="IPR045247">
    <property type="entry name" value="Oye-like"/>
</dbReference>
<dbReference type="PANTHER" id="PTHR22893">
    <property type="entry name" value="NADH OXIDOREDUCTASE-RELATED"/>
    <property type="match status" value="1"/>
</dbReference>
<dbReference type="EMBL" id="BAAAYN010000006">
    <property type="protein sequence ID" value="GAA3384176.1"/>
    <property type="molecule type" value="Genomic_DNA"/>
</dbReference>
<feature type="compositionally biased region" description="Basic and acidic residues" evidence="1">
    <location>
        <begin position="340"/>
        <end position="354"/>
    </location>
</feature>
<dbReference type="CDD" id="cd02933">
    <property type="entry name" value="OYE_like_FMN"/>
    <property type="match status" value="1"/>
</dbReference>
<feature type="region of interest" description="Disordered" evidence="1">
    <location>
        <begin position="323"/>
        <end position="354"/>
    </location>
</feature>
<evidence type="ECO:0000313" key="4">
    <source>
        <dbReference type="Proteomes" id="UP001501676"/>
    </source>
</evidence>
<sequence length="354" mass="37190">MTTALWSPTAAGDLKLQHRLVMAPMTRSRATPEGVPTELTATYYAQRASLGLLVTEGTQPSPDGQGYLLTPGIHTPDQVAGWRRVSDAVHAAGGHLFLQLMHVGRISHPTNTPHGRQPVAPSAVAPAGLMFTASGPQPMPVPRALSVPEIQATVEDFRLAAAAAIEAGVDGVEIHAANGYLVHQFLSDNANQRTDEYGGSTTGRIRFAVEVAEAVADQIGAARTGIRIAPGNPFNDIAESSAGEVYRALLSALAPLDLAYLHLVHGGDEALARALRAAWPGTVVLNRGGADITTRAADIETGLADLVSVGGMALANPDLPERLRTGAPLNTPDRATFYGGDHRGYTDYPRLETS</sequence>
<dbReference type="Gene3D" id="3.20.20.70">
    <property type="entry name" value="Aldolase class I"/>
    <property type="match status" value="1"/>
</dbReference>
<proteinExistence type="predicted"/>
<dbReference type="RefSeq" id="WP_345727035.1">
    <property type="nucleotide sequence ID" value="NZ_BAAAYN010000006.1"/>
</dbReference>